<dbReference type="InterPro" id="IPR018097">
    <property type="entry name" value="EGF_Ca-bd_CS"/>
</dbReference>
<feature type="chain" id="PRO_5017956358" evidence="10">
    <location>
        <begin position="21"/>
        <end position="376"/>
    </location>
</feature>
<evidence type="ECO:0000313" key="12">
    <source>
        <dbReference type="EMBL" id="RNA35560.1"/>
    </source>
</evidence>
<dbReference type="OrthoDB" id="19903at2759"/>
<keyword evidence="3 8" id="KW-0245">EGF-like domain</keyword>
<dbReference type="AlphaFoldDB" id="A0A3M7SIY2"/>
<evidence type="ECO:0000256" key="7">
    <source>
        <dbReference type="ARBA" id="ARBA00023157"/>
    </source>
</evidence>
<keyword evidence="9" id="KW-0812">Transmembrane</keyword>
<accession>A0A3M7SIY2</accession>
<evidence type="ECO:0000256" key="8">
    <source>
        <dbReference type="PROSITE-ProRule" id="PRU00076"/>
    </source>
</evidence>
<dbReference type="PROSITE" id="PS00022">
    <property type="entry name" value="EGF_1"/>
    <property type="match status" value="1"/>
</dbReference>
<organism evidence="12 13">
    <name type="scientific">Brachionus plicatilis</name>
    <name type="common">Marine rotifer</name>
    <name type="synonym">Brachionus muelleri</name>
    <dbReference type="NCBI Taxonomy" id="10195"/>
    <lineage>
        <taxon>Eukaryota</taxon>
        <taxon>Metazoa</taxon>
        <taxon>Spiralia</taxon>
        <taxon>Gnathifera</taxon>
        <taxon>Rotifera</taxon>
        <taxon>Eurotatoria</taxon>
        <taxon>Monogononta</taxon>
        <taxon>Pseudotrocha</taxon>
        <taxon>Ploima</taxon>
        <taxon>Brachionidae</taxon>
        <taxon>Brachionus</taxon>
    </lineage>
</organism>
<dbReference type="InterPro" id="IPR009030">
    <property type="entry name" value="Growth_fac_rcpt_cys_sf"/>
</dbReference>
<dbReference type="SMART" id="SM00179">
    <property type="entry name" value="EGF_CA"/>
    <property type="match status" value="2"/>
</dbReference>
<evidence type="ECO:0000259" key="11">
    <source>
        <dbReference type="PROSITE" id="PS50026"/>
    </source>
</evidence>
<dbReference type="Pfam" id="PF07645">
    <property type="entry name" value="EGF_CA"/>
    <property type="match status" value="2"/>
</dbReference>
<dbReference type="EMBL" id="REGN01001311">
    <property type="protein sequence ID" value="RNA35560.1"/>
    <property type="molecule type" value="Genomic_DNA"/>
</dbReference>
<evidence type="ECO:0000313" key="13">
    <source>
        <dbReference type="Proteomes" id="UP000276133"/>
    </source>
</evidence>
<keyword evidence="6" id="KW-0256">Endoplasmic reticulum</keyword>
<dbReference type="GO" id="GO:0005509">
    <property type="term" value="F:calcium ion binding"/>
    <property type="evidence" value="ECO:0007669"/>
    <property type="project" value="InterPro"/>
</dbReference>
<feature type="disulfide bond" evidence="8">
    <location>
        <begin position="168"/>
        <end position="177"/>
    </location>
</feature>
<dbReference type="InterPro" id="IPR000742">
    <property type="entry name" value="EGF"/>
</dbReference>
<keyword evidence="13" id="KW-1185">Reference proteome</keyword>
<comment type="caution">
    <text evidence="12">The sequence shown here is derived from an EMBL/GenBank/DDBJ whole genome shotgun (WGS) entry which is preliminary data.</text>
</comment>
<dbReference type="InterPro" id="IPR049883">
    <property type="entry name" value="NOTCH1_EGF-like"/>
</dbReference>
<dbReference type="Gene3D" id="2.10.25.10">
    <property type="entry name" value="Laminin"/>
    <property type="match status" value="2"/>
</dbReference>
<evidence type="ECO:0000256" key="10">
    <source>
        <dbReference type="SAM" id="SignalP"/>
    </source>
</evidence>
<dbReference type="InterPro" id="IPR006212">
    <property type="entry name" value="Furin_repeat"/>
</dbReference>
<keyword evidence="9" id="KW-1133">Transmembrane helix</keyword>
<reference evidence="12 13" key="1">
    <citation type="journal article" date="2018" name="Sci. Rep.">
        <title>Genomic signatures of local adaptation to the degree of environmental predictability in rotifers.</title>
        <authorList>
            <person name="Franch-Gras L."/>
            <person name="Hahn C."/>
            <person name="Garcia-Roger E.M."/>
            <person name="Carmona M.J."/>
            <person name="Serra M."/>
            <person name="Gomez A."/>
        </authorList>
    </citation>
    <scope>NUCLEOTIDE SEQUENCE [LARGE SCALE GENOMIC DNA]</scope>
    <source>
        <strain evidence="12">HYR1</strain>
    </source>
</reference>
<comment type="subcellular location">
    <subcellularLocation>
        <location evidence="1">Endoplasmic reticulum</location>
    </subcellularLocation>
</comment>
<dbReference type="PANTHER" id="PTHR24039">
    <property type="entry name" value="FIBRILLIN-RELATED"/>
    <property type="match status" value="1"/>
</dbReference>
<comment type="caution">
    <text evidence="8">Lacks conserved residue(s) required for the propagation of feature annotation.</text>
</comment>
<dbReference type="InterPro" id="IPR001881">
    <property type="entry name" value="EGF-like_Ca-bd_dom"/>
</dbReference>
<keyword evidence="5" id="KW-0677">Repeat</keyword>
<keyword evidence="7 8" id="KW-1015">Disulfide bond</keyword>
<dbReference type="PROSITE" id="PS50026">
    <property type="entry name" value="EGF_3"/>
    <property type="match status" value="1"/>
</dbReference>
<dbReference type="STRING" id="10195.A0A3M7SIY2"/>
<evidence type="ECO:0000256" key="4">
    <source>
        <dbReference type="ARBA" id="ARBA00022729"/>
    </source>
</evidence>
<keyword evidence="4 10" id="KW-0732">Signal</keyword>
<dbReference type="Gene3D" id="2.10.220.10">
    <property type="entry name" value="Hormone Receptor, Insulin-like Growth Factor Receptor 1, Chain A, domain 2"/>
    <property type="match status" value="1"/>
</dbReference>
<dbReference type="PROSITE" id="PS01187">
    <property type="entry name" value="EGF_CA"/>
    <property type="match status" value="2"/>
</dbReference>
<dbReference type="SMART" id="SM00261">
    <property type="entry name" value="FU"/>
    <property type="match status" value="2"/>
</dbReference>
<dbReference type="PROSITE" id="PS01248">
    <property type="entry name" value="EGF_LAM_1"/>
    <property type="match status" value="1"/>
</dbReference>
<evidence type="ECO:0000256" key="9">
    <source>
        <dbReference type="SAM" id="Phobius"/>
    </source>
</evidence>
<dbReference type="GO" id="GO:0005783">
    <property type="term" value="C:endoplasmic reticulum"/>
    <property type="evidence" value="ECO:0007669"/>
    <property type="project" value="UniProtKB-SubCell"/>
</dbReference>
<evidence type="ECO:0000256" key="5">
    <source>
        <dbReference type="ARBA" id="ARBA00022737"/>
    </source>
</evidence>
<name>A0A3M7SIY2_BRAPC</name>
<evidence type="ECO:0000256" key="3">
    <source>
        <dbReference type="ARBA" id="ARBA00022536"/>
    </source>
</evidence>
<sequence length="376" mass="42033">MKIIPIAFIIFLIPFNSIFCYKSKSKSEQCRVCRNLIDNFIKGFEKTSKGNFGGGNTDWEDRKLGSYVTSDIRFEEIIENACSSKENDCHHLLEEQEDNLLDWFKTKQKNLIAELFSDICIDQAKFCCPSNTFGSDCRQCQQLNGQICSGNGNCDGEGTRDGSGKCKCNRGYAGELCSSCNDGFYQKNKNDTNTECAECYWSCLTCSGPEQNSCQSCKNGWKFNSETNLCDDINECLEDKKCAQDEFCENTQGSFVCQKCDAACQECSGPGADKCTGQCSKGYEKISDSCVDVNECEQDTNPCSSGECVNKPGSYQCQAKTDKNKNNKKQTNDLLVKRSFIIGVMILCMLSSYFTKQYFLTALSFLFGSLILFLLN</sequence>
<dbReference type="SUPFAM" id="SSF57184">
    <property type="entry name" value="Growth factor receptor domain"/>
    <property type="match status" value="1"/>
</dbReference>
<proteinExistence type="inferred from homology"/>
<evidence type="ECO:0000256" key="1">
    <source>
        <dbReference type="ARBA" id="ARBA00004240"/>
    </source>
</evidence>
<protein>
    <submittedName>
        <fullName evidence="12">Cysteine-rich with EGF-like domain 2 isoform X1</fullName>
    </submittedName>
</protein>
<evidence type="ECO:0000256" key="2">
    <source>
        <dbReference type="ARBA" id="ARBA00005897"/>
    </source>
</evidence>
<feature type="signal peptide" evidence="10">
    <location>
        <begin position="1"/>
        <end position="20"/>
    </location>
</feature>
<dbReference type="Proteomes" id="UP000276133">
    <property type="component" value="Unassembled WGS sequence"/>
</dbReference>
<feature type="transmembrane region" description="Helical" evidence="9">
    <location>
        <begin position="334"/>
        <end position="351"/>
    </location>
</feature>
<keyword evidence="9" id="KW-0472">Membrane</keyword>
<evidence type="ECO:0000256" key="6">
    <source>
        <dbReference type="ARBA" id="ARBA00022824"/>
    </source>
</evidence>
<feature type="transmembrane region" description="Helical" evidence="9">
    <location>
        <begin position="358"/>
        <end position="375"/>
    </location>
</feature>
<gene>
    <name evidence="12" type="ORF">BpHYR1_024004</name>
</gene>
<dbReference type="InterPro" id="IPR002049">
    <property type="entry name" value="LE_dom"/>
</dbReference>
<comment type="similarity">
    <text evidence="2">Belongs to the CRELD family.</text>
</comment>
<feature type="domain" description="EGF-like" evidence="11">
    <location>
        <begin position="136"/>
        <end position="178"/>
    </location>
</feature>